<protein>
    <submittedName>
        <fullName evidence="2">Uncharacterized protein</fullName>
    </submittedName>
</protein>
<dbReference type="EMBL" id="CAKAEH010001237">
    <property type="protein sequence ID" value="CAG9533296.1"/>
    <property type="molecule type" value="Genomic_DNA"/>
</dbReference>
<organism evidence="2 3">
    <name type="scientific">Cercopithifilaria johnstoni</name>
    <dbReference type="NCBI Taxonomy" id="2874296"/>
    <lineage>
        <taxon>Eukaryota</taxon>
        <taxon>Metazoa</taxon>
        <taxon>Ecdysozoa</taxon>
        <taxon>Nematoda</taxon>
        <taxon>Chromadorea</taxon>
        <taxon>Rhabditida</taxon>
        <taxon>Spirurina</taxon>
        <taxon>Spiruromorpha</taxon>
        <taxon>Filarioidea</taxon>
        <taxon>Onchocercidae</taxon>
        <taxon>Cercopithifilaria</taxon>
    </lineage>
</organism>
<dbReference type="OrthoDB" id="10633963at2759"/>
<feature type="region of interest" description="Disordered" evidence="1">
    <location>
        <begin position="135"/>
        <end position="154"/>
    </location>
</feature>
<name>A0A8J2PZ22_9BILA</name>
<dbReference type="Proteomes" id="UP000746747">
    <property type="component" value="Unassembled WGS sequence"/>
</dbReference>
<proteinExistence type="predicted"/>
<evidence type="ECO:0000313" key="2">
    <source>
        <dbReference type="EMBL" id="CAG9533296.1"/>
    </source>
</evidence>
<gene>
    <name evidence="2" type="ORF">CJOHNSTONI_LOCUS3537</name>
</gene>
<feature type="compositionally biased region" description="Polar residues" evidence="1">
    <location>
        <begin position="69"/>
        <end position="78"/>
    </location>
</feature>
<evidence type="ECO:0000313" key="3">
    <source>
        <dbReference type="Proteomes" id="UP000746747"/>
    </source>
</evidence>
<sequence length="154" mass="17669">MLMMMVVCGNDAGGIDVAVHGDSRWMDGWISYVASRKSKHYDHVQKTILSGMTRRISWRDEANDRKQHNSGQKSSISRQHPIRGRDTRRVVIGGGARLDGWLSLVLIRQPSPLKSSSPSFYNRHRCRCRFQAAVEEGNSWSGSRRRKEKKEEEE</sequence>
<keyword evidence="3" id="KW-1185">Reference proteome</keyword>
<accession>A0A8J2PZ22</accession>
<feature type="region of interest" description="Disordered" evidence="1">
    <location>
        <begin position="62"/>
        <end position="87"/>
    </location>
</feature>
<comment type="caution">
    <text evidence="2">The sequence shown here is derived from an EMBL/GenBank/DDBJ whole genome shotgun (WGS) entry which is preliminary data.</text>
</comment>
<reference evidence="2" key="1">
    <citation type="submission" date="2021-09" db="EMBL/GenBank/DDBJ databases">
        <authorList>
            <consortium name="Pathogen Informatics"/>
        </authorList>
    </citation>
    <scope>NUCLEOTIDE SEQUENCE</scope>
</reference>
<evidence type="ECO:0000256" key="1">
    <source>
        <dbReference type="SAM" id="MobiDB-lite"/>
    </source>
</evidence>
<dbReference type="AlphaFoldDB" id="A0A8J2PZ22"/>